<feature type="chain" id="PRO_5040264273" evidence="1">
    <location>
        <begin position="22"/>
        <end position="137"/>
    </location>
</feature>
<dbReference type="GeneID" id="64704094"/>
<proteinExistence type="predicted"/>
<evidence type="ECO:0000313" key="2">
    <source>
        <dbReference type="EMBL" id="KAG2102527.1"/>
    </source>
</evidence>
<sequence>MHFSFATVLAVIATLVASSSAIPSRVRTKSTRPWGGDMVLINHFREQLEDGPADCYLAALCLDPRYVRAVPDILTSPTYVRVLKYLKIVIEAEFKSQHNPALKGKTAADVREAFVHQFERYVKGQYPFDTMITKGLV</sequence>
<dbReference type="AlphaFoldDB" id="A0A9P7F2Q8"/>
<dbReference type="EMBL" id="JABBWM010000047">
    <property type="protein sequence ID" value="KAG2102527.1"/>
    <property type="molecule type" value="Genomic_DNA"/>
</dbReference>
<keyword evidence="1" id="KW-0732">Signal</keyword>
<gene>
    <name evidence="2" type="ORF">F5147DRAFT_776272</name>
</gene>
<keyword evidence="3" id="KW-1185">Reference proteome</keyword>
<accession>A0A9P7F2Q8</accession>
<protein>
    <submittedName>
        <fullName evidence="2">Uncharacterized protein</fullName>
    </submittedName>
</protein>
<evidence type="ECO:0000313" key="3">
    <source>
        <dbReference type="Proteomes" id="UP000823399"/>
    </source>
</evidence>
<organism evidence="2 3">
    <name type="scientific">Suillus discolor</name>
    <dbReference type="NCBI Taxonomy" id="1912936"/>
    <lineage>
        <taxon>Eukaryota</taxon>
        <taxon>Fungi</taxon>
        <taxon>Dikarya</taxon>
        <taxon>Basidiomycota</taxon>
        <taxon>Agaricomycotina</taxon>
        <taxon>Agaricomycetes</taxon>
        <taxon>Agaricomycetidae</taxon>
        <taxon>Boletales</taxon>
        <taxon>Suillineae</taxon>
        <taxon>Suillaceae</taxon>
        <taxon>Suillus</taxon>
    </lineage>
</organism>
<feature type="signal peptide" evidence="1">
    <location>
        <begin position="1"/>
        <end position="21"/>
    </location>
</feature>
<dbReference type="Proteomes" id="UP000823399">
    <property type="component" value="Unassembled WGS sequence"/>
</dbReference>
<comment type="caution">
    <text evidence="2">The sequence shown here is derived from an EMBL/GenBank/DDBJ whole genome shotgun (WGS) entry which is preliminary data.</text>
</comment>
<dbReference type="OrthoDB" id="3263416at2759"/>
<dbReference type="RefSeq" id="XP_041290205.1">
    <property type="nucleotide sequence ID" value="XM_041441835.1"/>
</dbReference>
<name>A0A9P7F2Q8_9AGAM</name>
<evidence type="ECO:0000256" key="1">
    <source>
        <dbReference type="SAM" id="SignalP"/>
    </source>
</evidence>
<reference evidence="2" key="1">
    <citation type="journal article" date="2020" name="New Phytol.">
        <title>Comparative genomics reveals dynamic genome evolution in host specialist ectomycorrhizal fungi.</title>
        <authorList>
            <person name="Lofgren L.A."/>
            <person name="Nguyen N.H."/>
            <person name="Vilgalys R."/>
            <person name="Ruytinx J."/>
            <person name="Liao H.L."/>
            <person name="Branco S."/>
            <person name="Kuo A."/>
            <person name="LaButti K."/>
            <person name="Lipzen A."/>
            <person name="Andreopoulos W."/>
            <person name="Pangilinan J."/>
            <person name="Riley R."/>
            <person name="Hundley H."/>
            <person name="Na H."/>
            <person name="Barry K."/>
            <person name="Grigoriev I.V."/>
            <person name="Stajich J.E."/>
            <person name="Kennedy P.G."/>
        </authorList>
    </citation>
    <scope>NUCLEOTIDE SEQUENCE</scope>
    <source>
        <strain evidence="2">FC423</strain>
    </source>
</reference>